<evidence type="ECO:0000313" key="3">
    <source>
        <dbReference type="Proteomes" id="UP001275084"/>
    </source>
</evidence>
<dbReference type="Proteomes" id="UP001275084">
    <property type="component" value="Unassembled WGS sequence"/>
</dbReference>
<organism evidence="2 3">
    <name type="scientific">Lasiosphaeria hispida</name>
    <dbReference type="NCBI Taxonomy" id="260671"/>
    <lineage>
        <taxon>Eukaryota</taxon>
        <taxon>Fungi</taxon>
        <taxon>Dikarya</taxon>
        <taxon>Ascomycota</taxon>
        <taxon>Pezizomycotina</taxon>
        <taxon>Sordariomycetes</taxon>
        <taxon>Sordariomycetidae</taxon>
        <taxon>Sordariales</taxon>
        <taxon>Lasiosphaeriaceae</taxon>
        <taxon>Lasiosphaeria</taxon>
    </lineage>
</organism>
<dbReference type="Pfam" id="PF06985">
    <property type="entry name" value="HET"/>
    <property type="match status" value="1"/>
</dbReference>
<dbReference type="InterPro" id="IPR010730">
    <property type="entry name" value="HET"/>
</dbReference>
<feature type="domain" description="Heterokaryon incompatibility" evidence="1">
    <location>
        <begin position="40"/>
        <end position="206"/>
    </location>
</feature>
<dbReference type="PANTHER" id="PTHR33112:SF16">
    <property type="entry name" value="HETEROKARYON INCOMPATIBILITY DOMAIN-CONTAINING PROTEIN"/>
    <property type="match status" value="1"/>
</dbReference>
<dbReference type="EMBL" id="JAUIQD010000004">
    <property type="protein sequence ID" value="KAK3353847.1"/>
    <property type="molecule type" value="Genomic_DNA"/>
</dbReference>
<evidence type="ECO:0000313" key="2">
    <source>
        <dbReference type="EMBL" id="KAK3353847.1"/>
    </source>
</evidence>
<comment type="caution">
    <text evidence="2">The sequence shown here is derived from an EMBL/GenBank/DDBJ whole genome shotgun (WGS) entry which is preliminary data.</text>
</comment>
<proteinExistence type="predicted"/>
<accession>A0AAJ0HK50</accession>
<name>A0AAJ0HK50_9PEZI</name>
<reference evidence="2" key="1">
    <citation type="journal article" date="2023" name="Mol. Phylogenet. Evol.">
        <title>Genome-scale phylogeny and comparative genomics of the fungal order Sordariales.</title>
        <authorList>
            <person name="Hensen N."/>
            <person name="Bonometti L."/>
            <person name="Westerberg I."/>
            <person name="Brannstrom I.O."/>
            <person name="Guillou S."/>
            <person name="Cros-Aarteil S."/>
            <person name="Calhoun S."/>
            <person name="Haridas S."/>
            <person name="Kuo A."/>
            <person name="Mondo S."/>
            <person name="Pangilinan J."/>
            <person name="Riley R."/>
            <person name="LaButti K."/>
            <person name="Andreopoulos B."/>
            <person name="Lipzen A."/>
            <person name="Chen C."/>
            <person name="Yan M."/>
            <person name="Daum C."/>
            <person name="Ng V."/>
            <person name="Clum A."/>
            <person name="Steindorff A."/>
            <person name="Ohm R.A."/>
            <person name="Martin F."/>
            <person name="Silar P."/>
            <person name="Natvig D.O."/>
            <person name="Lalanne C."/>
            <person name="Gautier V."/>
            <person name="Ament-Velasquez S.L."/>
            <person name="Kruys A."/>
            <person name="Hutchinson M.I."/>
            <person name="Powell A.J."/>
            <person name="Barry K."/>
            <person name="Miller A.N."/>
            <person name="Grigoriev I.V."/>
            <person name="Debuchy R."/>
            <person name="Gladieux P."/>
            <person name="Hiltunen Thoren M."/>
            <person name="Johannesson H."/>
        </authorList>
    </citation>
    <scope>NUCLEOTIDE SEQUENCE</scope>
    <source>
        <strain evidence="2">CBS 955.72</strain>
    </source>
</reference>
<sequence>MPKTTTFTPTRLLDLGSASHTGIRLAITQPTSSITLPTDYAALSYCWGPPEDALKQPKLLTSNITSLCQNISNDQLSPVMRDAITVCRDLGIRCIWIDALCIIQDSKTDWEQQSQVMSQVYEGAYLTVCAMSSPSCLQPFLASRPVWSEYRYTSPINLNLTGTFRFRPVSGYDDPDPKPHLTLKKTPLEQDLAASRWNERGWVFQEKSMSPRKLYFGQSMLHLQVDRTILSENGHRTELEPHALDINTNTLSDTTIPVGPLLRTGQHPYELWHAMVVNFAHLRWTDVRDVFPGLSGPAARFQQTLQTDTYLAGHWVGDLHSSLIWTTSQRSDVKCSFSLSELLGDVQSGNALHAPSWSWASRPEFFRFVLSILDQRRCRVRTHLRREFELLGSSVEVDGINPLGRLQDAPNSLRLSGKVIGLADITARPGWRLRENAEWECANIERGYLVLVSCDWEAQRKGYGSGTEWPPQGVTEEDMGRMRLLLASSCCSDAVKLPEEGWEPGTAKVINALNRLDYGETFLGDPEFQ</sequence>
<gene>
    <name evidence="2" type="ORF">B0T25DRAFT_480383</name>
</gene>
<dbReference type="AlphaFoldDB" id="A0AAJ0HK50"/>
<reference evidence="2" key="2">
    <citation type="submission" date="2023-06" db="EMBL/GenBank/DDBJ databases">
        <authorList>
            <consortium name="Lawrence Berkeley National Laboratory"/>
            <person name="Haridas S."/>
            <person name="Hensen N."/>
            <person name="Bonometti L."/>
            <person name="Westerberg I."/>
            <person name="Brannstrom I.O."/>
            <person name="Guillou S."/>
            <person name="Cros-Aarteil S."/>
            <person name="Calhoun S."/>
            <person name="Kuo A."/>
            <person name="Mondo S."/>
            <person name="Pangilinan J."/>
            <person name="Riley R."/>
            <person name="Labutti K."/>
            <person name="Andreopoulos B."/>
            <person name="Lipzen A."/>
            <person name="Chen C."/>
            <person name="Yanf M."/>
            <person name="Daum C."/>
            <person name="Ng V."/>
            <person name="Clum A."/>
            <person name="Steindorff A."/>
            <person name="Ohm R."/>
            <person name="Martin F."/>
            <person name="Silar P."/>
            <person name="Natvig D."/>
            <person name="Lalanne C."/>
            <person name="Gautier V."/>
            <person name="Ament-Velasquez S.L."/>
            <person name="Kruys A."/>
            <person name="Hutchinson M.I."/>
            <person name="Powell A.J."/>
            <person name="Barry K."/>
            <person name="Miller A.N."/>
            <person name="Grigoriev I.V."/>
            <person name="Debuchy R."/>
            <person name="Gladieux P."/>
            <person name="Thoren M.H."/>
            <person name="Johannesson H."/>
        </authorList>
    </citation>
    <scope>NUCLEOTIDE SEQUENCE</scope>
    <source>
        <strain evidence="2">CBS 955.72</strain>
    </source>
</reference>
<dbReference type="PANTHER" id="PTHR33112">
    <property type="entry name" value="DOMAIN PROTEIN, PUTATIVE-RELATED"/>
    <property type="match status" value="1"/>
</dbReference>
<feature type="non-terminal residue" evidence="2">
    <location>
        <position position="529"/>
    </location>
</feature>
<protein>
    <submittedName>
        <fullName evidence="2">Heterokaryon incompatibility protein-domain-containing protein</fullName>
    </submittedName>
</protein>
<keyword evidence="3" id="KW-1185">Reference proteome</keyword>
<evidence type="ECO:0000259" key="1">
    <source>
        <dbReference type="Pfam" id="PF06985"/>
    </source>
</evidence>